<evidence type="ECO:0000256" key="4">
    <source>
        <dbReference type="ARBA" id="ARBA00015486"/>
    </source>
</evidence>
<evidence type="ECO:0000256" key="10">
    <source>
        <dbReference type="HAMAP-Rule" id="MF_00230"/>
    </source>
</evidence>
<dbReference type="EMBL" id="ARZY01000005">
    <property type="protein sequence ID" value="EWH11338.1"/>
    <property type="molecule type" value="Genomic_DNA"/>
</dbReference>
<evidence type="ECO:0000313" key="12">
    <source>
        <dbReference type="Proteomes" id="UP000019276"/>
    </source>
</evidence>
<protein>
    <recommendedName>
        <fullName evidence="4 10">Nicotinate-nucleotide--dimethylbenzimidazole phosphoribosyltransferase</fullName>
        <shortName evidence="10">NN:DBI PRT</shortName>
        <ecNumber evidence="3 10">2.4.2.21</ecNumber>
    </recommendedName>
    <alternativeName>
        <fullName evidence="8 10">N(1)-alpha-phosphoribosyltransferase</fullName>
    </alternativeName>
</protein>
<dbReference type="SUPFAM" id="SSF52733">
    <property type="entry name" value="Nicotinate mononucleotide:5,6-dimethylbenzimidazole phosphoribosyltransferase (CobT)"/>
    <property type="match status" value="1"/>
</dbReference>
<evidence type="ECO:0000256" key="2">
    <source>
        <dbReference type="ARBA" id="ARBA00007110"/>
    </source>
</evidence>
<dbReference type="InterPro" id="IPR003200">
    <property type="entry name" value="Nict_dMeBzImd_PRibTrfase"/>
</dbReference>
<keyword evidence="12" id="KW-1185">Reference proteome</keyword>
<proteinExistence type="inferred from homology"/>
<dbReference type="Gene3D" id="1.10.1610.10">
    <property type="match status" value="1"/>
</dbReference>
<keyword evidence="5 10" id="KW-0169">Cobalamin biosynthesis</keyword>
<comment type="function">
    <text evidence="10">Catalyzes the synthesis of alpha-ribazole-5'-phosphate from nicotinate mononucleotide (NAMN) and 5,6-dimethylbenzimidazole (DMB).</text>
</comment>
<dbReference type="NCBIfam" id="NF000996">
    <property type="entry name" value="PRK00105.1"/>
    <property type="match status" value="1"/>
</dbReference>
<evidence type="ECO:0000256" key="7">
    <source>
        <dbReference type="ARBA" id="ARBA00022679"/>
    </source>
</evidence>
<dbReference type="Pfam" id="PF02277">
    <property type="entry name" value="DBI_PRT"/>
    <property type="match status" value="1"/>
</dbReference>
<dbReference type="GO" id="GO:0009236">
    <property type="term" value="P:cobalamin biosynthetic process"/>
    <property type="evidence" value="ECO:0007669"/>
    <property type="project" value="UniProtKB-UniRule"/>
</dbReference>
<reference evidence="11 12" key="1">
    <citation type="journal article" date="2014" name="Genome Announc.">
        <title>Draft Genome Sequence of the Agar-Degrading Bacterium Catenovulum sp. Strain DS-2, Isolated from Intestines of Haliotis diversicolor.</title>
        <authorList>
            <person name="Shan D."/>
            <person name="Li X."/>
            <person name="Gu Z."/>
            <person name="Wei G."/>
            <person name="Gao Z."/>
            <person name="Shao Z."/>
        </authorList>
    </citation>
    <scope>NUCLEOTIDE SEQUENCE [LARGE SCALE GENOMIC DNA]</scope>
    <source>
        <strain evidence="11 12">DS-2</strain>
    </source>
</reference>
<dbReference type="OrthoDB" id="9781491at2"/>
<dbReference type="InterPro" id="IPR036087">
    <property type="entry name" value="Nict_dMeBzImd_PRibTrfase_sf"/>
</dbReference>
<dbReference type="HAMAP" id="MF_00230">
    <property type="entry name" value="CobT"/>
    <property type="match status" value="1"/>
</dbReference>
<comment type="catalytic activity">
    <reaction evidence="9 10">
        <text>5,6-dimethylbenzimidazole + nicotinate beta-D-ribonucleotide = alpha-ribazole 5'-phosphate + nicotinate + H(+)</text>
        <dbReference type="Rhea" id="RHEA:11196"/>
        <dbReference type="ChEBI" id="CHEBI:15378"/>
        <dbReference type="ChEBI" id="CHEBI:15890"/>
        <dbReference type="ChEBI" id="CHEBI:32544"/>
        <dbReference type="ChEBI" id="CHEBI:57502"/>
        <dbReference type="ChEBI" id="CHEBI:57918"/>
        <dbReference type="EC" id="2.4.2.21"/>
    </reaction>
</comment>
<dbReference type="PATRIC" id="fig|1328313.3.peg.861"/>
<keyword evidence="7 10" id="KW-0808">Transferase</keyword>
<evidence type="ECO:0000256" key="8">
    <source>
        <dbReference type="ARBA" id="ARBA00030686"/>
    </source>
</evidence>
<evidence type="ECO:0000256" key="3">
    <source>
        <dbReference type="ARBA" id="ARBA00011991"/>
    </source>
</evidence>
<dbReference type="PANTHER" id="PTHR43463:SF1">
    <property type="entry name" value="NICOTINATE-NUCLEOTIDE--DIMETHYLBENZIMIDAZOLE PHOSPHORIBOSYLTRANSFERASE"/>
    <property type="match status" value="1"/>
</dbReference>
<name>W7QU21_9ALTE</name>
<dbReference type="EC" id="2.4.2.21" evidence="3 10"/>
<evidence type="ECO:0000256" key="9">
    <source>
        <dbReference type="ARBA" id="ARBA00047340"/>
    </source>
</evidence>
<comment type="pathway">
    <text evidence="1 10">Nucleoside biosynthesis; alpha-ribazole biosynthesis; alpha-ribazole from 5,6-dimethylbenzimidazole: step 1/2.</text>
</comment>
<evidence type="ECO:0000256" key="1">
    <source>
        <dbReference type="ARBA" id="ARBA00005049"/>
    </source>
</evidence>
<comment type="caution">
    <text evidence="11">The sequence shown here is derived from an EMBL/GenBank/DDBJ whole genome shotgun (WGS) entry which is preliminary data.</text>
</comment>
<gene>
    <name evidence="10" type="primary">cobT</name>
    <name evidence="11" type="ORF">DS2_04165</name>
</gene>
<dbReference type="STRING" id="1328313.DS2_04165"/>
<dbReference type="RefSeq" id="WP_035013388.1">
    <property type="nucleotide sequence ID" value="NZ_ARZY01000005.1"/>
</dbReference>
<dbReference type="InterPro" id="IPR017846">
    <property type="entry name" value="Nict_dMeBzImd_PRibTrfase_bact"/>
</dbReference>
<dbReference type="Gene3D" id="3.40.50.10210">
    <property type="match status" value="1"/>
</dbReference>
<dbReference type="eggNOG" id="COG2038">
    <property type="taxonomic scope" value="Bacteria"/>
</dbReference>
<evidence type="ECO:0000256" key="6">
    <source>
        <dbReference type="ARBA" id="ARBA00022676"/>
    </source>
</evidence>
<dbReference type="PANTHER" id="PTHR43463">
    <property type="entry name" value="NICOTINATE-NUCLEOTIDE--DIMETHYLBENZIMIDAZOLE PHOSPHORIBOSYLTRANSFERASE"/>
    <property type="match status" value="1"/>
</dbReference>
<dbReference type="GO" id="GO:0008939">
    <property type="term" value="F:nicotinate-nucleotide-dimethylbenzimidazole phosphoribosyltransferase activity"/>
    <property type="evidence" value="ECO:0007669"/>
    <property type="project" value="UniProtKB-UniRule"/>
</dbReference>
<dbReference type="Proteomes" id="UP000019276">
    <property type="component" value="Unassembled WGS sequence"/>
</dbReference>
<organism evidence="11 12">
    <name type="scientific">Catenovulum agarivorans DS-2</name>
    <dbReference type="NCBI Taxonomy" id="1328313"/>
    <lineage>
        <taxon>Bacteria</taxon>
        <taxon>Pseudomonadati</taxon>
        <taxon>Pseudomonadota</taxon>
        <taxon>Gammaproteobacteria</taxon>
        <taxon>Alteromonadales</taxon>
        <taxon>Alteromonadaceae</taxon>
        <taxon>Catenovulum</taxon>
    </lineage>
</organism>
<dbReference type="UniPathway" id="UPA00061">
    <property type="reaction ID" value="UER00516"/>
</dbReference>
<dbReference type="AlphaFoldDB" id="W7QU21"/>
<dbReference type="CDD" id="cd02439">
    <property type="entry name" value="DMB-PRT_CobT"/>
    <property type="match status" value="1"/>
</dbReference>
<keyword evidence="6 10" id="KW-0328">Glycosyltransferase</keyword>
<dbReference type="FunFam" id="3.40.50.10210:FF:000001">
    <property type="entry name" value="Nicotinate-nucleotide--dimethylbenzimidazole phosphoribosyltransferase"/>
    <property type="match status" value="1"/>
</dbReference>
<sequence>MQFNINSLAQLNTPEFIEQVKAKIDGKTKPLGALGQLEDLAFQIALIQQQQDIEQPLDVTSAAVFVFAGDHGIAAQGISIAPSEVTQQMVANFLNGGAAINCFCAANQVQLHVVDTGVLTPLQHPKKSAYLQNGSYIESRIAAGTNDFSQTSAMTIEHAQACINQGAELIKAYFNQYSVIGFGEMGIGNTSSASALTSLLTSQAAELTVGHGTGISDEQYRLKLKLIKQSIERVHKAYQHKQPNPIECLAEVGGFEIGQIAGAMLACAQASKIVVVDGFISSAAALLACRINPNCRDYMVFAHKSEEYGHKLLLAELSAKPLLDINMRLGEGTGAALSVPLIRSAAQFYNCMASFADAEVTKVV</sequence>
<comment type="similarity">
    <text evidence="2 10">Belongs to the CobT family.</text>
</comment>
<accession>W7QU21</accession>
<evidence type="ECO:0000313" key="11">
    <source>
        <dbReference type="EMBL" id="EWH11338.1"/>
    </source>
</evidence>
<dbReference type="NCBIfam" id="TIGR03160">
    <property type="entry name" value="cobT_DBIPRT"/>
    <property type="match status" value="1"/>
</dbReference>
<feature type="active site" description="Proton acceptor" evidence="10">
    <location>
        <position position="331"/>
    </location>
</feature>
<evidence type="ECO:0000256" key="5">
    <source>
        <dbReference type="ARBA" id="ARBA00022573"/>
    </source>
</evidence>
<dbReference type="InterPro" id="IPR023195">
    <property type="entry name" value="Nict_dMeBzImd_PRibTrfase_N"/>
</dbReference>